<comment type="similarity">
    <text evidence="2">Belongs to the SAM50/omp85 family.</text>
</comment>
<protein>
    <recommendedName>
        <fullName evidence="6">Bacterial surface antigen (D15) domain-containing protein</fullName>
    </recommendedName>
</protein>
<keyword evidence="3" id="KW-1134">Transmembrane beta strand</keyword>
<evidence type="ECO:0000256" key="5">
    <source>
        <dbReference type="ARBA" id="ARBA00023136"/>
    </source>
</evidence>
<name>A0A6B2L670_9EUKA</name>
<dbReference type="InterPro" id="IPR000184">
    <property type="entry name" value="Bac_surfAg_D15"/>
</dbReference>
<keyword evidence="4" id="KW-0812">Transmembrane</keyword>
<dbReference type="PANTHER" id="PTHR12815:SF18">
    <property type="entry name" value="SORTING AND ASSEMBLY MACHINERY COMPONENT 50 HOMOLOG"/>
    <property type="match status" value="1"/>
</dbReference>
<dbReference type="Pfam" id="PF01103">
    <property type="entry name" value="Omp85"/>
    <property type="match status" value="1"/>
</dbReference>
<dbReference type="EMBL" id="GIBP01003349">
    <property type="protein sequence ID" value="NDV32318.1"/>
    <property type="molecule type" value="Transcribed_RNA"/>
</dbReference>
<proteinExistence type="inferred from homology"/>
<dbReference type="AlphaFoldDB" id="A0A6B2L670"/>
<evidence type="ECO:0000256" key="3">
    <source>
        <dbReference type="ARBA" id="ARBA00022452"/>
    </source>
</evidence>
<dbReference type="PANTHER" id="PTHR12815">
    <property type="entry name" value="SORTING AND ASSEMBLY MACHINERY SAMM50 PROTEIN FAMILY MEMBER"/>
    <property type="match status" value="1"/>
</dbReference>
<comment type="subcellular location">
    <subcellularLocation>
        <location evidence="1">Mitochondrion outer membrane</location>
        <topology evidence="1">Multi-pass membrane protein</topology>
    </subcellularLocation>
</comment>
<reference evidence="7" key="1">
    <citation type="journal article" date="2020" name="J. Eukaryot. Microbiol.">
        <title>De novo Sequencing, Assembly and Annotation of the Transcriptome for the Free-Living Testate Amoeba Arcella intermedia.</title>
        <authorList>
            <person name="Ribeiro G.M."/>
            <person name="Porfirio-Sousa A.L."/>
            <person name="Maurer-Alcala X.X."/>
            <person name="Katz L.A."/>
            <person name="Lahr D.J.G."/>
        </authorList>
    </citation>
    <scope>NUCLEOTIDE SEQUENCE</scope>
</reference>
<accession>A0A6B2L670</accession>
<dbReference type="GO" id="GO:0005741">
    <property type="term" value="C:mitochondrial outer membrane"/>
    <property type="evidence" value="ECO:0007669"/>
    <property type="project" value="UniProtKB-SubCell"/>
</dbReference>
<evidence type="ECO:0000256" key="4">
    <source>
        <dbReference type="ARBA" id="ARBA00022692"/>
    </source>
</evidence>
<evidence type="ECO:0000259" key="6">
    <source>
        <dbReference type="Pfam" id="PF01103"/>
    </source>
</evidence>
<organism evidence="7">
    <name type="scientific">Arcella intermedia</name>
    <dbReference type="NCBI Taxonomy" id="1963864"/>
    <lineage>
        <taxon>Eukaryota</taxon>
        <taxon>Amoebozoa</taxon>
        <taxon>Tubulinea</taxon>
        <taxon>Elardia</taxon>
        <taxon>Arcellinida</taxon>
        <taxon>Sphaerothecina</taxon>
        <taxon>Arcellidae</taxon>
        <taxon>Arcella</taxon>
    </lineage>
</organism>
<feature type="domain" description="Bacterial surface antigen (D15)" evidence="6">
    <location>
        <begin position="90"/>
        <end position="383"/>
    </location>
</feature>
<evidence type="ECO:0000313" key="7">
    <source>
        <dbReference type="EMBL" id="NDV32318.1"/>
    </source>
</evidence>
<dbReference type="Gene3D" id="2.40.160.50">
    <property type="entry name" value="membrane protein fhac: a member of the omp85/tpsb transporter family"/>
    <property type="match status" value="1"/>
</dbReference>
<evidence type="ECO:0000256" key="1">
    <source>
        <dbReference type="ARBA" id="ARBA00004374"/>
    </source>
</evidence>
<sequence length="387" mass="43836">MKDNVDTILQQKQVTVNDLDNYAQRLREQYKPYFENLTLKIKREGTAELTERGSVPCSLEIHTVPRNSHPQFSVFLGTSSKANATMSVGNLLGRAESLNIIAETSSMEKKWTFSFNAPTVKFLKNTSFGTGIYKDTSIVTEKDHYSEVTKGITASLSKDSHSLNYDLKHIDVSLTKDISEATLNEGGSHIKSSLTYQFTSKIQFLSTKSKVIVEYAGLGGDAKYLKPIINIKSLLFSLGKWKLKLFTKLGGIFSLGTRTFISDRFFLGGLRSFRGFEEKGVGPRGKRDPYGGNLFYHFTLLLQYPLFSKFNGQLFLEMGDLINNEISWLRRPTLDKNLFDQMRITSGVGISFKINNMMNFSLYYCLPIRTQPTDLLRSWEWGVTTDI</sequence>
<keyword evidence="5" id="KW-0472">Membrane</keyword>
<evidence type="ECO:0000256" key="2">
    <source>
        <dbReference type="ARBA" id="ARBA00010913"/>
    </source>
</evidence>
<dbReference type="InterPro" id="IPR039910">
    <property type="entry name" value="D15-like"/>
</dbReference>